<dbReference type="InterPro" id="IPR036380">
    <property type="entry name" value="Isochorismatase-like_sf"/>
</dbReference>
<dbReference type="Proteomes" id="UP000068164">
    <property type="component" value="Unassembled WGS sequence"/>
</dbReference>
<accession>A0A125Q557</accession>
<evidence type="ECO:0000313" key="4">
    <source>
        <dbReference type="Proteomes" id="UP000068164"/>
    </source>
</evidence>
<dbReference type="CDD" id="cd00431">
    <property type="entry name" value="cysteine_hydrolases"/>
    <property type="match status" value="1"/>
</dbReference>
<proteinExistence type="predicted"/>
<sequence>MSKPNYSKQTTALLLVDPFNDFLSEGGKVYPRLKPIADEVALLDNLRRLDGAIRAAGIQVAIAPHRRWEPGDYEDWDHPNPTQQRIMHQHQFARGEWGGEWHPDFAPKPGDIVAKEHWGQSGFANTDLDFRLKQKGITHVIVVGLLANTCIDTTARYAMELGYHVTLVRDATAAFSHELMHAAHELSAPTFAHAILTTDEVIAALPKA</sequence>
<dbReference type="EMBL" id="LNCD01000124">
    <property type="protein sequence ID" value="KWV43746.1"/>
    <property type="molecule type" value="Genomic_DNA"/>
</dbReference>
<dbReference type="AlphaFoldDB" id="A0A125Q557"/>
<dbReference type="Gene3D" id="3.40.50.850">
    <property type="entry name" value="Isochorismatase-like"/>
    <property type="match status" value="1"/>
</dbReference>
<feature type="domain" description="Isochorismatase-like" evidence="2">
    <location>
        <begin position="11"/>
        <end position="198"/>
    </location>
</feature>
<protein>
    <submittedName>
        <fullName evidence="3">Isochorismatase</fullName>
    </submittedName>
</protein>
<dbReference type="SUPFAM" id="SSF52499">
    <property type="entry name" value="Isochorismatase-like hydrolases"/>
    <property type="match status" value="1"/>
</dbReference>
<evidence type="ECO:0000259" key="2">
    <source>
        <dbReference type="Pfam" id="PF00857"/>
    </source>
</evidence>
<name>A0A125Q557_9HYPH</name>
<dbReference type="InterPro" id="IPR000868">
    <property type="entry name" value="Isochorismatase-like_dom"/>
</dbReference>
<evidence type="ECO:0000313" key="3">
    <source>
        <dbReference type="EMBL" id="KWV43746.1"/>
    </source>
</evidence>
<keyword evidence="4" id="KW-1185">Reference proteome</keyword>
<dbReference type="PANTHER" id="PTHR43540:SF16">
    <property type="entry name" value="ISOCHORISMATASE-LIKE DOMAIN-CONTAINING PROTEIN"/>
    <property type="match status" value="1"/>
</dbReference>
<dbReference type="PANTHER" id="PTHR43540">
    <property type="entry name" value="PEROXYUREIDOACRYLATE/UREIDOACRYLATE AMIDOHYDROLASE-RELATED"/>
    <property type="match status" value="1"/>
</dbReference>
<dbReference type="RefSeq" id="WP_062374366.1">
    <property type="nucleotide sequence ID" value="NZ_JBBNAS010000650.1"/>
</dbReference>
<comment type="caution">
    <text evidence="3">The sequence shown here is derived from an EMBL/GenBank/DDBJ whole genome shotgun (WGS) entry which is preliminary data.</text>
</comment>
<evidence type="ECO:0000256" key="1">
    <source>
        <dbReference type="ARBA" id="ARBA00022801"/>
    </source>
</evidence>
<keyword evidence="1" id="KW-0378">Hydrolase</keyword>
<gene>
    <name evidence="3" type="ORF">AS026_18875</name>
</gene>
<dbReference type="Pfam" id="PF00857">
    <property type="entry name" value="Isochorismatase"/>
    <property type="match status" value="1"/>
</dbReference>
<dbReference type="GO" id="GO:0016787">
    <property type="term" value="F:hydrolase activity"/>
    <property type="evidence" value="ECO:0007669"/>
    <property type="project" value="UniProtKB-KW"/>
</dbReference>
<dbReference type="OrthoDB" id="9807387at2"/>
<dbReference type="InterPro" id="IPR050272">
    <property type="entry name" value="Isochorismatase-like_hydrls"/>
</dbReference>
<reference evidence="3 4" key="1">
    <citation type="submission" date="2015-11" db="EMBL/GenBank/DDBJ databases">
        <title>Draft Genome Sequence of the Strain BR 10423 (Rhizobium sp.) isolated from nodules of Mimosa pudica.</title>
        <authorList>
            <person name="Barauna A.C."/>
            <person name="Zilli J.E."/>
            <person name="Simoes-Araujo J.L."/>
            <person name="Reis V.M."/>
            <person name="James E.K."/>
            <person name="Reis F.B.Jr."/>
            <person name="Rouws L.F."/>
            <person name="Passos S.R."/>
            <person name="Gois S.R."/>
        </authorList>
    </citation>
    <scope>NUCLEOTIDE SEQUENCE [LARGE SCALE GENOMIC DNA]</scope>
    <source>
        <strain evidence="3 4">BR10423</strain>
    </source>
</reference>
<organism evidence="3 4">
    <name type="scientific">Rhizobium altiplani</name>
    <dbReference type="NCBI Taxonomy" id="1864509"/>
    <lineage>
        <taxon>Bacteria</taxon>
        <taxon>Pseudomonadati</taxon>
        <taxon>Pseudomonadota</taxon>
        <taxon>Alphaproteobacteria</taxon>
        <taxon>Hyphomicrobiales</taxon>
        <taxon>Rhizobiaceae</taxon>
        <taxon>Rhizobium/Agrobacterium group</taxon>
        <taxon>Rhizobium</taxon>
    </lineage>
</organism>